<dbReference type="InterPro" id="IPR024053">
    <property type="entry name" value="VHL_beta_dom"/>
</dbReference>
<dbReference type="Ensembl" id="ENSLACT00000021333.1">
    <property type="protein sequence ID" value="ENSLACP00000021193.1"/>
    <property type="gene ID" value="ENSLACG00000018618.1"/>
</dbReference>
<evidence type="ECO:0000256" key="10">
    <source>
        <dbReference type="ARBA" id="ARBA00022824"/>
    </source>
</evidence>
<dbReference type="GeneTree" id="ENSGT00390000014353"/>
<reference evidence="19" key="3">
    <citation type="submission" date="2025-09" db="UniProtKB">
        <authorList>
            <consortium name="Ensembl"/>
        </authorList>
    </citation>
    <scope>IDENTIFICATION</scope>
</reference>
<reference evidence="19" key="2">
    <citation type="submission" date="2025-08" db="UniProtKB">
        <authorList>
            <consortium name="Ensembl"/>
        </authorList>
    </citation>
    <scope>IDENTIFICATION</scope>
</reference>
<keyword evidence="20" id="KW-1185">Reference proteome</keyword>
<evidence type="ECO:0000256" key="9">
    <source>
        <dbReference type="ARBA" id="ARBA00022786"/>
    </source>
</evidence>
<dbReference type="Proteomes" id="UP000008672">
    <property type="component" value="Unassembled WGS sequence"/>
</dbReference>
<evidence type="ECO:0000256" key="6">
    <source>
        <dbReference type="ARBA" id="ARBA00010057"/>
    </source>
</evidence>
<feature type="compositionally biased region" description="Basic and acidic residues" evidence="16">
    <location>
        <begin position="1"/>
        <end position="25"/>
    </location>
</feature>
<dbReference type="InParanoid" id="H3BH22"/>
<dbReference type="GO" id="GO:0010468">
    <property type="term" value="P:regulation of gene expression"/>
    <property type="evidence" value="ECO:0007669"/>
    <property type="project" value="UniProtKB-ARBA"/>
</dbReference>
<evidence type="ECO:0000256" key="15">
    <source>
        <dbReference type="ARBA" id="ARBA00080646"/>
    </source>
</evidence>
<keyword evidence="8" id="KW-0963">Cytoplasm</keyword>
<evidence type="ECO:0000256" key="14">
    <source>
        <dbReference type="ARBA" id="ARBA00072532"/>
    </source>
</evidence>
<dbReference type="OMA" id="MNQRVEQ"/>
<dbReference type="AlphaFoldDB" id="H3BH22"/>
<evidence type="ECO:0000256" key="11">
    <source>
        <dbReference type="ARBA" id="ARBA00023136"/>
    </source>
</evidence>
<dbReference type="GO" id="GO:0005783">
    <property type="term" value="C:endoplasmic reticulum"/>
    <property type="evidence" value="ECO:0007669"/>
    <property type="project" value="UniProtKB-SubCell"/>
</dbReference>
<dbReference type="GO" id="GO:0005634">
    <property type="term" value="C:nucleus"/>
    <property type="evidence" value="ECO:0007669"/>
    <property type="project" value="UniProtKB-SubCell"/>
</dbReference>
<keyword evidence="7" id="KW-1003">Cell membrane</keyword>
<name>H3BH22_LATCH</name>
<dbReference type="InterPro" id="IPR037139">
    <property type="entry name" value="VHL_alpha_dom_sf"/>
</dbReference>
<dbReference type="InterPro" id="IPR024048">
    <property type="entry name" value="VHL_alpha_dom"/>
</dbReference>
<evidence type="ECO:0000256" key="2">
    <source>
        <dbReference type="ARBA" id="ARBA00004202"/>
    </source>
</evidence>
<dbReference type="STRING" id="7897.ENSLACP00000021193"/>
<dbReference type="Gene3D" id="2.60.40.780">
    <property type="entry name" value="von Hippel-Lindau disease tumour suppressor, beta domain"/>
    <property type="match status" value="1"/>
</dbReference>
<comment type="similarity">
    <text evidence="6">Belongs to the VHL family.</text>
</comment>
<evidence type="ECO:0000256" key="4">
    <source>
        <dbReference type="ARBA" id="ARBA00004496"/>
    </source>
</evidence>
<gene>
    <name evidence="19" type="primary">LOC102364581</name>
</gene>
<evidence type="ECO:0000256" key="5">
    <source>
        <dbReference type="ARBA" id="ARBA00004906"/>
    </source>
</evidence>
<accession>H3BH22</accession>
<dbReference type="CDD" id="cd05468">
    <property type="entry name" value="pVHL"/>
    <property type="match status" value="1"/>
</dbReference>
<organism evidence="19 20">
    <name type="scientific">Latimeria chalumnae</name>
    <name type="common">Coelacanth</name>
    <dbReference type="NCBI Taxonomy" id="7897"/>
    <lineage>
        <taxon>Eukaryota</taxon>
        <taxon>Metazoa</taxon>
        <taxon>Chordata</taxon>
        <taxon>Craniata</taxon>
        <taxon>Vertebrata</taxon>
        <taxon>Euteleostomi</taxon>
        <taxon>Coelacanthiformes</taxon>
        <taxon>Coelacanthidae</taxon>
        <taxon>Latimeria</taxon>
    </lineage>
</organism>
<feature type="domain" description="von Hippel-Lindau disease tumour suppressor alpha" evidence="18">
    <location>
        <begin position="152"/>
        <end position="200"/>
    </location>
</feature>
<comment type="pathway">
    <text evidence="5">Protein modification; protein ubiquitination.</text>
</comment>
<evidence type="ECO:0000256" key="12">
    <source>
        <dbReference type="ARBA" id="ARBA00023242"/>
    </source>
</evidence>
<dbReference type="InterPro" id="IPR036208">
    <property type="entry name" value="VHL_sf"/>
</dbReference>
<dbReference type="Pfam" id="PF17211">
    <property type="entry name" value="VHL_C"/>
    <property type="match status" value="1"/>
</dbReference>
<evidence type="ECO:0000259" key="18">
    <source>
        <dbReference type="Pfam" id="PF17211"/>
    </source>
</evidence>
<dbReference type="SUPFAM" id="SSF49468">
    <property type="entry name" value="VHL"/>
    <property type="match status" value="1"/>
</dbReference>
<evidence type="ECO:0000259" key="17">
    <source>
        <dbReference type="Pfam" id="PF01847"/>
    </source>
</evidence>
<proteinExistence type="inferred from homology"/>
<feature type="domain" description="von Hippel-Lindau disease tumour suppressor beta" evidence="17">
    <location>
        <begin position="59"/>
        <end position="140"/>
    </location>
</feature>
<dbReference type="GO" id="GO:0005886">
    <property type="term" value="C:plasma membrane"/>
    <property type="evidence" value="ECO:0007669"/>
    <property type="project" value="UniProtKB-SubCell"/>
</dbReference>
<comment type="function">
    <text evidence="13">Involved in the ubiquitination and subsequent proteasomal degradation via the von Hippel-Lindau ubiquitination complex. Seems to act as a target recruitment subunit in the E3 ubiquitin ligase complex and recruits hydroxylated hypoxia-inducible factor (HIF) under normoxic conditions. Involved in transcriptional repression through interaction with HIF1A, HIF1AN and histone deacetylases. Ubiquitinates, in an oxygen-responsive manner, ADRB2. Acts as a negative regulator of mTORC1 by promoting ubiquitination and degradation of RPTOR.</text>
</comment>
<evidence type="ECO:0000256" key="1">
    <source>
        <dbReference type="ARBA" id="ARBA00004123"/>
    </source>
</evidence>
<dbReference type="GO" id="GO:0001666">
    <property type="term" value="P:response to hypoxia"/>
    <property type="evidence" value="ECO:0007669"/>
    <property type="project" value="UniProtKB-ARBA"/>
</dbReference>
<evidence type="ECO:0000256" key="16">
    <source>
        <dbReference type="SAM" id="MobiDB-lite"/>
    </source>
</evidence>
<evidence type="ECO:0000313" key="20">
    <source>
        <dbReference type="Proteomes" id="UP000008672"/>
    </source>
</evidence>
<dbReference type="EMBL" id="AFYH01010661">
    <property type="status" value="NOT_ANNOTATED_CDS"/>
    <property type="molecule type" value="Genomic_DNA"/>
</dbReference>
<dbReference type="Pfam" id="PF01847">
    <property type="entry name" value="VHL"/>
    <property type="match status" value="1"/>
</dbReference>
<dbReference type="Bgee" id="ENSLACG00000018618">
    <property type="expression patterns" value="Expressed in post-anal tail muscle and 6 other cell types or tissues"/>
</dbReference>
<keyword evidence="11" id="KW-0472">Membrane</keyword>
<dbReference type="InterPro" id="IPR037140">
    <property type="entry name" value="VHL_beta_dom_sf"/>
</dbReference>
<dbReference type="FunCoup" id="H3BH22">
    <property type="interactions" value="3485"/>
</dbReference>
<evidence type="ECO:0000256" key="3">
    <source>
        <dbReference type="ARBA" id="ARBA00004240"/>
    </source>
</evidence>
<dbReference type="Gene3D" id="1.10.750.10">
    <property type="entry name" value="von Hippel-Lindau disease tumour suppressor, alpha domain"/>
    <property type="match status" value="1"/>
</dbReference>
<evidence type="ECO:0000256" key="8">
    <source>
        <dbReference type="ARBA" id="ARBA00022490"/>
    </source>
</evidence>
<dbReference type="FunFam" id="1.10.750.10:FF:000001">
    <property type="entry name" value="von Hippel-Lindau disease tumor suppressor"/>
    <property type="match status" value="1"/>
</dbReference>
<evidence type="ECO:0000256" key="7">
    <source>
        <dbReference type="ARBA" id="ARBA00022475"/>
    </source>
</evidence>
<keyword evidence="12" id="KW-0539">Nucleus</keyword>
<reference evidence="20" key="1">
    <citation type="submission" date="2011-08" db="EMBL/GenBank/DDBJ databases">
        <title>The draft genome of Latimeria chalumnae.</title>
        <authorList>
            <person name="Di Palma F."/>
            <person name="Alfoldi J."/>
            <person name="Johnson J."/>
            <person name="Berlin A."/>
            <person name="Gnerre S."/>
            <person name="Jaffe D."/>
            <person name="MacCallum I."/>
            <person name="Young S."/>
            <person name="Walker B.J."/>
            <person name="Lander E."/>
            <person name="Lindblad-Toh K."/>
        </authorList>
    </citation>
    <scope>NUCLEOTIDE SEQUENCE [LARGE SCALE GENOMIC DNA]</scope>
    <source>
        <strain evidence="20">Wild caught</strain>
    </source>
</reference>
<evidence type="ECO:0000313" key="19">
    <source>
        <dbReference type="Ensembl" id="ENSLACP00000021193.1"/>
    </source>
</evidence>
<keyword evidence="9" id="KW-0833">Ubl conjugation pathway</keyword>
<sequence>DGAERRGSKAGSDRDRKRERGEASKGKCRGFNNLNRQLLQKKKMPQEEEEEATRQPPAICSRNSRIACNVIFCNFSPRIVQPVWINFSGEPQPYQNLKPGTGRRMTTYLGHPWMFRDADSNDGLLANQEELFLLNSNQNGQLIYVNITLPVYTLKERCLQVVRSLVKPEDYRRLEIVGSLYDDLENGPNVYRDLRRISHQVAENE</sequence>
<feature type="region of interest" description="Disordered" evidence="16">
    <location>
        <begin position="1"/>
        <end position="56"/>
    </location>
</feature>
<dbReference type="eggNOG" id="KOG4710">
    <property type="taxonomic scope" value="Eukaryota"/>
</dbReference>
<dbReference type="InterPro" id="IPR022772">
    <property type="entry name" value="VHL_tumour_suppress_b/a_dom"/>
</dbReference>
<comment type="subcellular location">
    <subcellularLocation>
        <location evidence="2">Cell membrane</location>
        <topology evidence="2">Peripheral membrane protein</topology>
    </subcellularLocation>
    <subcellularLocation>
        <location evidence="4">Cytoplasm</location>
    </subcellularLocation>
    <subcellularLocation>
        <location evidence="3">Endoplasmic reticulum</location>
    </subcellularLocation>
    <subcellularLocation>
        <location evidence="1">Nucleus</location>
    </subcellularLocation>
</comment>
<evidence type="ECO:0000256" key="13">
    <source>
        <dbReference type="ARBA" id="ARBA00059036"/>
    </source>
</evidence>
<protein>
    <recommendedName>
        <fullName evidence="14">von Hippel-Lindau disease tumor suppressor</fullName>
    </recommendedName>
    <alternativeName>
        <fullName evidence="15">pVHL</fullName>
    </alternativeName>
</protein>
<dbReference type="FunFam" id="2.60.40.780:FF:000001">
    <property type="entry name" value="von Hippel-Lindau disease tumor suppressor"/>
    <property type="match status" value="1"/>
</dbReference>
<keyword evidence="10" id="KW-0256">Endoplasmic reticulum</keyword>